<dbReference type="InterPro" id="IPR028909">
    <property type="entry name" value="bL21-like"/>
</dbReference>
<protein>
    <submittedName>
        <fullName evidence="5">Unannotated protein</fullName>
    </submittedName>
</protein>
<proteinExistence type="inferred from homology"/>
<organism evidence="5">
    <name type="scientific">freshwater metagenome</name>
    <dbReference type="NCBI Taxonomy" id="449393"/>
    <lineage>
        <taxon>unclassified sequences</taxon>
        <taxon>metagenomes</taxon>
        <taxon>ecological metagenomes</taxon>
    </lineage>
</organism>
<sequence>MYAIVKTGGKQYRVEKGQTLLVERLPAAEGETVDLEPLMVRSDDAVFEPAALSKLSVKAKIVEHLRGEKIRVFKFKPKRGYKRTTGHRQELTRIEITDIGQGSKPAAAKKSAPAKAEAQEA</sequence>
<dbReference type="InterPro" id="IPR036164">
    <property type="entry name" value="bL21-like_sf"/>
</dbReference>
<dbReference type="EMBL" id="CAESAN010000004">
    <property type="protein sequence ID" value="CAB4334718.1"/>
    <property type="molecule type" value="Genomic_DNA"/>
</dbReference>
<feature type="region of interest" description="Disordered" evidence="4">
    <location>
        <begin position="98"/>
        <end position="121"/>
    </location>
</feature>
<evidence type="ECO:0000256" key="1">
    <source>
        <dbReference type="ARBA" id="ARBA00008563"/>
    </source>
</evidence>
<comment type="similarity">
    <text evidence="1">Belongs to the bacterial ribosomal protein bL21 family.</text>
</comment>
<dbReference type="Pfam" id="PF00829">
    <property type="entry name" value="Ribosomal_L21p"/>
    <property type="match status" value="1"/>
</dbReference>
<keyword evidence="3" id="KW-0687">Ribonucleoprotein</keyword>
<reference evidence="5" key="1">
    <citation type="submission" date="2020-05" db="EMBL/GenBank/DDBJ databases">
        <authorList>
            <person name="Chiriac C."/>
            <person name="Salcher M."/>
            <person name="Ghai R."/>
            <person name="Kavagutti S V."/>
        </authorList>
    </citation>
    <scope>NUCLEOTIDE SEQUENCE</scope>
</reference>
<dbReference type="GO" id="GO:0005737">
    <property type="term" value="C:cytoplasm"/>
    <property type="evidence" value="ECO:0007669"/>
    <property type="project" value="UniProtKB-ARBA"/>
</dbReference>
<evidence type="ECO:0000256" key="2">
    <source>
        <dbReference type="ARBA" id="ARBA00022980"/>
    </source>
</evidence>
<name>A0A6J5Z000_9ZZZZ</name>
<dbReference type="SUPFAM" id="SSF141091">
    <property type="entry name" value="L21p-like"/>
    <property type="match status" value="1"/>
</dbReference>
<dbReference type="GO" id="GO:0006412">
    <property type="term" value="P:translation"/>
    <property type="evidence" value="ECO:0007669"/>
    <property type="project" value="InterPro"/>
</dbReference>
<evidence type="ECO:0000313" key="5">
    <source>
        <dbReference type="EMBL" id="CAB4334718.1"/>
    </source>
</evidence>
<dbReference type="PANTHER" id="PTHR21349:SF0">
    <property type="entry name" value="LARGE RIBOSOMAL SUBUNIT PROTEIN BL21M"/>
    <property type="match status" value="1"/>
</dbReference>
<dbReference type="GO" id="GO:0003723">
    <property type="term" value="F:RNA binding"/>
    <property type="evidence" value="ECO:0007669"/>
    <property type="project" value="InterPro"/>
</dbReference>
<dbReference type="InterPro" id="IPR001787">
    <property type="entry name" value="Ribosomal_bL21"/>
</dbReference>
<dbReference type="GO" id="GO:0005840">
    <property type="term" value="C:ribosome"/>
    <property type="evidence" value="ECO:0007669"/>
    <property type="project" value="UniProtKB-KW"/>
</dbReference>
<accession>A0A6J5Z000</accession>
<dbReference type="HAMAP" id="MF_01363">
    <property type="entry name" value="Ribosomal_bL21"/>
    <property type="match status" value="1"/>
</dbReference>
<feature type="compositionally biased region" description="Low complexity" evidence="4">
    <location>
        <begin position="100"/>
        <end position="121"/>
    </location>
</feature>
<evidence type="ECO:0000256" key="4">
    <source>
        <dbReference type="SAM" id="MobiDB-lite"/>
    </source>
</evidence>
<dbReference type="GO" id="GO:0003735">
    <property type="term" value="F:structural constituent of ribosome"/>
    <property type="evidence" value="ECO:0007669"/>
    <property type="project" value="InterPro"/>
</dbReference>
<dbReference type="PANTHER" id="PTHR21349">
    <property type="entry name" value="50S RIBOSOMAL PROTEIN L21"/>
    <property type="match status" value="1"/>
</dbReference>
<dbReference type="GO" id="GO:1990904">
    <property type="term" value="C:ribonucleoprotein complex"/>
    <property type="evidence" value="ECO:0007669"/>
    <property type="project" value="UniProtKB-KW"/>
</dbReference>
<dbReference type="NCBIfam" id="TIGR00061">
    <property type="entry name" value="L21"/>
    <property type="match status" value="1"/>
</dbReference>
<evidence type="ECO:0000256" key="3">
    <source>
        <dbReference type="ARBA" id="ARBA00023274"/>
    </source>
</evidence>
<gene>
    <name evidence="5" type="ORF">UFOPK3547_00087</name>
</gene>
<dbReference type="AlphaFoldDB" id="A0A6J5Z000"/>
<keyword evidence="2" id="KW-0689">Ribosomal protein</keyword>